<evidence type="ECO:0000256" key="2">
    <source>
        <dbReference type="ARBA" id="ARBA00023157"/>
    </source>
</evidence>
<evidence type="ECO:0000256" key="1">
    <source>
        <dbReference type="ARBA" id="ARBA00022729"/>
    </source>
</evidence>
<dbReference type="InterPro" id="IPR042837">
    <property type="entry name" value="PTX3"/>
</dbReference>
<keyword evidence="2" id="KW-1015">Disulfide bond</keyword>
<dbReference type="PANTHER" id="PTHR46943">
    <property type="entry name" value="PENTRAXIN-RELATED PROTEIN PTX3"/>
    <property type="match status" value="1"/>
</dbReference>
<dbReference type="InterPro" id="IPR013320">
    <property type="entry name" value="ConA-like_dom_sf"/>
</dbReference>
<dbReference type="SMART" id="SM00560">
    <property type="entry name" value="LamGL"/>
    <property type="match status" value="2"/>
</dbReference>
<dbReference type="Pfam" id="PF13385">
    <property type="entry name" value="Laminin_G_3"/>
    <property type="match status" value="3"/>
</dbReference>
<evidence type="ECO:0000256" key="3">
    <source>
        <dbReference type="SAM" id="MobiDB-lite"/>
    </source>
</evidence>
<comment type="caution">
    <text evidence="5">The sequence shown here is derived from an EMBL/GenBank/DDBJ whole genome shotgun (WGS) entry which is preliminary data.</text>
</comment>
<protein>
    <submittedName>
        <fullName evidence="5">LamG domain-containing protein</fullName>
    </submittedName>
</protein>
<sequence length="1321" mass="140650">MDTDLAVSTDGVRPKAAVTDVTFSAGGDQPLVRMERAGRELALSWPSALPKPQVSGDTATYAEVLPGVDLRMGAQVDGFTQLLVVKSAQAAANPELKSLRLKLAAEGMAVKETAQGGLEAVDDGAGSAVFEAPTPQMWDSSPGPGTGVGAEGAAKAARSATVSAGAGDGEPGAAESGKLAPVAVEVPAGGRELVLTPDEDVLAGEDTQYPVFIDPQWYTPKASSWTMASEYWASSPQWKFNGDHDAGMGFCGWDYCAPQDTKRLFYQIPVSTFAGKSILSAEFVVKNTWSASCDKRKVELWETKGISSSTTWNSQKASGFWIKELASDSFAYGYEGCSAKDAEFSVKSAVQSAANSKAKTMTFGLRASDESDKYAWKRFSDKAYLRVQYNRPPAQVRTSQMLMEYGGSCKPSSSPVRVRTLGKLYVTKVTDPDGDKVAVEFQANWVDKAGKKQYWKPARSALKASGEQFTQALPSTLPANTTINWYVRVWDGAQYSPWSYAGDPQACYFVYDTSTPKEPTIASSEYPASDPADPDDPWYDGVGKYGTFEVKSSSTDVTSYWYGINANPSSARKLTTSAGAAKTFKTLPSAPGLNYVTAQAFDAAGNASAPRTYLFKVRAGQPDRATWQFDEPTGASEAQGSTPARTMDTHGGVTLGEQGAIGTAAHFNGTDGYAYSDLPVVNTTGGYAISAWVKLEEIPAGSAVVVAQPGNQRAAFALYYSGPSKRWVFNATKTDSADGSAIVRAMSAEPDSTKPGEWHHLVGSYTSVDDLLQLYVDGSLAGSTPFTPAWESRRGFQVGATTTAGEPSSFFPGLIDEVQVFDKPLTVNEVAVLKEKKDVGDPGRPAVAQFPLDEAAGATKVEGHGQVFPAKYSGGVTTGVEGVTGKAAHFDGTTGYGRIAQDRGPHLNTQRSFTVSAWAKLDKKPDAAADIALQAGNFAPGLELYYSSAYDRWAFNQYSEDAVGAKVIRAMQPDGTHAQIGEWVHLVGVHDTVANTLTLYVNGSKAGTADLPKAWYADQSMYVGAGVYNGSTAPSSYFPGTIDDLRLYDRVVSQEEVSQMVRQHPVLKGRWNFESLSSTTPVTSPDLSAQARPMTLHGGASRGEGYVDDQGVDLNGTDAYLSTATMPVDTGSSFTVTAWAKAAAVPDKEKTIFSAEAGTSSPLSVVWVPGSATTSEQGHFELSISDADSKDASVKRLSNNLFYEVTDWNHLAVVYDGLLKEARLYVNGVVQEDVCGDDDGDGNADDSGCQDLIAWGENVLSHKATKTFDVGATVTGGKVDTGSLFPGSVDDVWAFQGALDDSQVNFLNIPWDLPTEVPPRS</sequence>
<gene>
    <name evidence="5" type="ORF">RM574_13285</name>
</gene>
<reference evidence="6" key="1">
    <citation type="submission" date="2023-07" db="EMBL/GenBank/DDBJ databases">
        <title>30 novel species of actinomycetes from the DSMZ collection.</title>
        <authorList>
            <person name="Nouioui I."/>
        </authorList>
    </citation>
    <scope>NUCLEOTIDE SEQUENCE [LARGE SCALE GENOMIC DNA]</scope>
    <source>
        <strain evidence="6">DSM 41982</strain>
    </source>
</reference>
<evidence type="ECO:0000313" key="5">
    <source>
        <dbReference type="EMBL" id="MDT0416460.1"/>
    </source>
</evidence>
<dbReference type="RefSeq" id="WP_254667154.1">
    <property type="nucleotide sequence ID" value="NZ_JAVRER010000017.1"/>
</dbReference>
<dbReference type="PANTHER" id="PTHR46943:SF1">
    <property type="entry name" value="PENTRAXIN-RELATED PROTEIN PTX3"/>
    <property type="match status" value="1"/>
</dbReference>
<dbReference type="Gene3D" id="2.60.120.200">
    <property type="match status" value="3"/>
</dbReference>
<evidence type="ECO:0000259" key="4">
    <source>
        <dbReference type="SMART" id="SM00560"/>
    </source>
</evidence>
<dbReference type="InterPro" id="IPR006558">
    <property type="entry name" value="LamG-like"/>
</dbReference>
<organism evidence="5 6">
    <name type="scientific">Streptomyces evansiae</name>
    <dbReference type="NCBI Taxonomy" id="3075535"/>
    <lineage>
        <taxon>Bacteria</taxon>
        <taxon>Bacillati</taxon>
        <taxon>Actinomycetota</taxon>
        <taxon>Actinomycetes</taxon>
        <taxon>Kitasatosporales</taxon>
        <taxon>Streptomycetaceae</taxon>
        <taxon>Streptomyces</taxon>
    </lineage>
</organism>
<feature type="region of interest" description="Disordered" evidence="3">
    <location>
        <begin position="135"/>
        <end position="154"/>
    </location>
</feature>
<evidence type="ECO:0000313" key="6">
    <source>
        <dbReference type="Proteomes" id="UP001183607"/>
    </source>
</evidence>
<dbReference type="SUPFAM" id="SSF49899">
    <property type="entry name" value="Concanavalin A-like lectins/glucanases"/>
    <property type="match status" value="3"/>
</dbReference>
<name>A0ABD5E867_9ACTN</name>
<feature type="domain" description="LamG-like jellyroll fold" evidence="4">
    <location>
        <begin position="911"/>
        <end position="1055"/>
    </location>
</feature>
<keyword evidence="1" id="KW-0732">Signal</keyword>
<proteinExistence type="predicted"/>
<dbReference type="Proteomes" id="UP001183607">
    <property type="component" value="Unassembled WGS sequence"/>
</dbReference>
<feature type="region of interest" description="Disordered" evidence="3">
    <location>
        <begin position="626"/>
        <end position="645"/>
    </location>
</feature>
<accession>A0ABD5E867</accession>
<dbReference type="EMBL" id="JAVRER010000017">
    <property type="protein sequence ID" value="MDT0416460.1"/>
    <property type="molecule type" value="Genomic_DNA"/>
</dbReference>
<feature type="domain" description="LamG-like jellyroll fold" evidence="4">
    <location>
        <begin position="685"/>
        <end position="828"/>
    </location>
</feature>